<dbReference type="RefSeq" id="WP_149749876.1">
    <property type="nucleotide sequence ID" value="NZ_VUJW01000003.1"/>
</dbReference>
<comment type="similarity">
    <text evidence="1 4">Belongs to the PstS family.</text>
</comment>
<reference evidence="6 7" key="1">
    <citation type="submission" date="2019-09" db="EMBL/GenBank/DDBJ databases">
        <title>Nocardioides panacisoli sp. nov., isolated from the soil of a ginseng field.</title>
        <authorList>
            <person name="Cho C."/>
        </authorList>
    </citation>
    <scope>NUCLEOTIDE SEQUENCE [LARGE SCALE GENOMIC DNA]</scope>
    <source>
        <strain evidence="6 7">BN140041</strain>
    </source>
</reference>
<name>A0A5B1M435_9ACTN</name>
<dbReference type="InterPro" id="IPR024370">
    <property type="entry name" value="PBP_domain"/>
</dbReference>
<dbReference type="SUPFAM" id="SSF53850">
    <property type="entry name" value="Periplasmic binding protein-like II"/>
    <property type="match status" value="1"/>
</dbReference>
<dbReference type="InterPro" id="IPR011862">
    <property type="entry name" value="Phos-bd"/>
</dbReference>
<comment type="function">
    <text evidence="4">Involved in the system for phosphate transport across the cytoplasmic membrane.</text>
</comment>
<keyword evidence="2 4" id="KW-0813">Transport</keyword>
<dbReference type="PROSITE" id="PS51257">
    <property type="entry name" value="PROKAR_LIPOPROTEIN"/>
    <property type="match status" value="1"/>
</dbReference>
<dbReference type="AlphaFoldDB" id="A0A5B1M435"/>
<reference evidence="6 7" key="2">
    <citation type="submission" date="2019-09" db="EMBL/GenBank/DDBJ databases">
        <authorList>
            <person name="Jin C."/>
        </authorList>
    </citation>
    <scope>NUCLEOTIDE SEQUENCE [LARGE SCALE GENOMIC DNA]</scope>
    <source>
        <strain evidence="6 7">BN140041</strain>
    </source>
</reference>
<dbReference type="PANTHER" id="PTHR30570">
    <property type="entry name" value="PERIPLASMIC PHOSPHATE BINDING COMPONENT OF PHOSPHATE ABC TRANSPORTER"/>
    <property type="match status" value="1"/>
</dbReference>
<evidence type="ECO:0000256" key="1">
    <source>
        <dbReference type="ARBA" id="ARBA00008725"/>
    </source>
</evidence>
<dbReference type="EMBL" id="VUJW01000003">
    <property type="protein sequence ID" value="KAA1427511.1"/>
    <property type="molecule type" value="Genomic_DNA"/>
</dbReference>
<evidence type="ECO:0000256" key="4">
    <source>
        <dbReference type="RuleBase" id="RU367119"/>
    </source>
</evidence>
<evidence type="ECO:0000313" key="7">
    <source>
        <dbReference type="Proteomes" id="UP000324351"/>
    </source>
</evidence>
<evidence type="ECO:0000259" key="5">
    <source>
        <dbReference type="Pfam" id="PF12849"/>
    </source>
</evidence>
<feature type="signal peptide" evidence="4">
    <location>
        <begin position="1"/>
        <end position="25"/>
    </location>
</feature>
<dbReference type="Pfam" id="PF12849">
    <property type="entry name" value="PBP_like_2"/>
    <property type="match status" value="1"/>
</dbReference>
<evidence type="ECO:0000313" key="6">
    <source>
        <dbReference type="EMBL" id="KAA1427511.1"/>
    </source>
</evidence>
<keyword evidence="7" id="KW-1185">Reference proteome</keyword>
<dbReference type="Proteomes" id="UP000324351">
    <property type="component" value="Unassembled WGS sequence"/>
</dbReference>
<feature type="chain" id="PRO_5039745782" description="Phosphate-binding protein" evidence="4">
    <location>
        <begin position="26"/>
        <end position="327"/>
    </location>
</feature>
<dbReference type="GO" id="GO:0006817">
    <property type="term" value="P:phosphate ion transport"/>
    <property type="evidence" value="ECO:0007669"/>
    <property type="project" value="UniProtKB-UniRule"/>
</dbReference>
<proteinExistence type="inferred from homology"/>
<dbReference type="Gene3D" id="3.40.190.10">
    <property type="entry name" value="Periplasmic binding protein-like II"/>
    <property type="match status" value="2"/>
</dbReference>
<dbReference type="GO" id="GO:0042301">
    <property type="term" value="F:phosphate ion binding"/>
    <property type="evidence" value="ECO:0007669"/>
    <property type="project" value="UniProtKB-UniRule"/>
</dbReference>
<protein>
    <recommendedName>
        <fullName evidence="4">Phosphate-binding protein</fullName>
    </recommendedName>
</protein>
<dbReference type="CDD" id="cd13654">
    <property type="entry name" value="PBP2_phosphate_like_2"/>
    <property type="match status" value="1"/>
</dbReference>
<comment type="caution">
    <text evidence="6">The sequence shown here is derived from an EMBL/GenBank/DDBJ whole genome shotgun (WGS) entry which is preliminary data.</text>
</comment>
<dbReference type="NCBIfam" id="TIGR02136">
    <property type="entry name" value="ptsS_2"/>
    <property type="match status" value="1"/>
</dbReference>
<feature type="domain" description="PBP" evidence="5">
    <location>
        <begin position="44"/>
        <end position="296"/>
    </location>
</feature>
<accession>A0A5B1M435</accession>
<keyword evidence="4" id="KW-0592">Phosphate transport</keyword>
<dbReference type="PANTHER" id="PTHR30570:SF1">
    <property type="entry name" value="PHOSPHATE-BINDING PROTEIN PSTS"/>
    <property type="match status" value="1"/>
</dbReference>
<organism evidence="6 7">
    <name type="scientific">Nocardioides antri</name>
    <dbReference type="NCBI Taxonomy" id="2607659"/>
    <lineage>
        <taxon>Bacteria</taxon>
        <taxon>Bacillati</taxon>
        <taxon>Actinomycetota</taxon>
        <taxon>Actinomycetes</taxon>
        <taxon>Propionibacteriales</taxon>
        <taxon>Nocardioidaceae</taxon>
        <taxon>Nocardioides</taxon>
    </lineage>
</organism>
<sequence>MNVTPLRRALVPGVAALALFLTACGGDSSAEEDGSGAGAGDLDTSVTGEVAVDGSSTVYPMTTAAQELMTLDGSPIQVSVGQSGTGGGFEVFCAGETDISNASRPIKDDEEVPVCEENGVEYTELQVAVDALTVVVHPDLAVDCLTVDELIALFGPKSKAENWQDINPEFPDQEITGFIPGADSGTYDYMAADVVADESETLRNDFESSEDDNVLVNGVSGTPGAVGFFGYTYFEENADKLKALEIDSGDGCVAPSAETAQDGSYTPLARPLFIYVSNKSYTEKPAVAEFVDYYVANLETVATGAGFIALNETDYAATKDALAGIGG</sequence>
<dbReference type="InterPro" id="IPR050811">
    <property type="entry name" value="Phosphate_ABC_transporter"/>
</dbReference>
<keyword evidence="3 4" id="KW-0732">Signal</keyword>
<evidence type="ECO:0000256" key="3">
    <source>
        <dbReference type="ARBA" id="ARBA00022729"/>
    </source>
</evidence>
<evidence type="ECO:0000256" key="2">
    <source>
        <dbReference type="ARBA" id="ARBA00022448"/>
    </source>
</evidence>
<gene>
    <name evidence="6" type="ORF">F0U47_08585</name>
</gene>